<feature type="compositionally biased region" description="Basic and acidic residues" evidence="1">
    <location>
        <begin position="95"/>
        <end position="104"/>
    </location>
</feature>
<feature type="region of interest" description="Disordered" evidence="1">
    <location>
        <begin position="176"/>
        <end position="256"/>
    </location>
</feature>
<evidence type="ECO:0000313" key="2">
    <source>
        <dbReference type="EMBL" id="RHZ89454.1"/>
    </source>
</evidence>
<feature type="compositionally biased region" description="Basic and acidic residues" evidence="1">
    <location>
        <begin position="1"/>
        <end position="14"/>
    </location>
</feature>
<comment type="caution">
    <text evidence="2">The sequence shown here is derived from an EMBL/GenBank/DDBJ whole genome shotgun (WGS) entry which is preliminary data.</text>
</comment>
<dbReference type="EMBL" id="PQFF01000012">
    <property type="protein sequence ID" value="RHZ89454.1"/>
    <property type="molecule type" value="Genomic_DNA"/>
</dbReference>
<dbReference type="OrthoDB" id="10359507at2759"/>
<gene>
    <name evidence="2" type="ORF">Glove_14g53</name>
</gene>
<organism evidence="2 3">
    <name type="scientific">Diversispora epigaea</name>
    <dbReference type="NCBI Taxonomy" id="1348612"/>
    <lineage>
        <taxon>Eukaryota</taxon>
        <taxon>Fungi</taxon>
        <taxon>Fungi incertae sedis</taxon>
        <taxon>Mucoromycota</taxon>
        <taxon>Glomeromycotina</taxon>
        <taxon>Glomeromycetes</taxon>
        <taxon>Diversisporales</taxon>
        <taxon>Diversisporaceae</taxon>
        <taxon>Diversispora</taxon>
    </lineage>
</organism>
<feature type="region of interest" description="Disordered" evidence="1">
    <location>
        <begin position="312"/>
        <end position="343"/>
    </location>
</feature>
<evidence type="ECO:0000313" key="3">
    <source>
        <dbReference type="Proteomes" id="UP000266861"/>
    </source>
</evidence>
<feature type="compositionally biased region" description="Low complexity" evidence="1">
    <location>
        <begin position="218"/>
        <end position="237"/>
    </location>
</feature>
<name>A0A397JW26_9GLOM</name>
<sequence length="343" mass="39996">MSETKVEIPGDTHQPEYYSTQDTHQPEYYSTQDTHQPEYYSTQDTHQPEYYSTQDTHQPEYYSTQDTHQPEYYSTQDTHQPPIDKSIKKTMNSELPDHDLEANKIRKIKPHIIDQPFEEKDENIFEPVHQQTPERKEDKQVGEPFQSDIIDKFHTIKPHNLKENLDDKVRNEALILHDPHKEIQQVPDTSHREEERSAEQQHQHSTSEQPQQPPQQPLQPTINITSNEDNNTNKNENAPTSPDMAHPRGNEQSEQQLLSTNDNELNILYLSETYKNTKGTKQGGQKLSKTKDKFNATIGSIKDKFVKLVKTEKQKEKKAEHSLSEENTKSDKLLHQDLETKLS</sequence>
<feature type="region of interest" description="Disordered" evidence="1">
    <location>
        <begin position="1"/>
        <end position="150"/>
    </location>
</feature>
<feature type="compositionally biased region" description="Polar residues" evidence="1">
    <location>
        <begin position="17"/>
        <end position="79"/>
    </location>
</feature>
<dbReference type="AlphaFoldDB" id="A0A397JW26"/>
<feature type="compositionally biased region" description="Basic and acidic residues" evidence="1">
    <location>
        <begin position="132"/>
        <end position="141"/>
    </location>
</feature>
<dbReference type="Proteomes" id="UP000266861">
    <property type="component" value="Unassembled WGS sequence"/>
</dbReference>
<protein>
    <submittedName>
        <fullName evidence="2">Uncharacterized protein</fullName>
    </submittedName>
</protein>
<dbReference type="STRING" id="1348612.A0A397JW26"/>
<proteinExistence type="predicted"/>
<keyword evidence="3" id="KW-1185">Reference proteome</keyword>
<accession>A0A397JW26</accession>
<evidence type="ECO:0000256" key="1">
    <source>
        <dbReference type="SAM" id="MobiDB-lite"/>
    </source>
</evidence>
<reference evidence="2 3" key="1">
    <citation type="submission" date="2018-08" db="EMBL/GenBank/DDBJ databases">
        <title>Genome and evolution of the arbuscular mycorrhizal fungus Diversispora epigaea (formerly Glomus versiforme) and its bacterial endosymbionts.</title>
        <authorList>
            <person name="Sun X."/>
            <person name="Fei Z."/>
            <person name="Harrison M."/>
        </authorList>
    </citation>
    <scope>NUCLEOTIDE SEQUENCE [LARGE SCALE GENOMIC DNA]</scope>
    <source>
        <strain evidence="2 3">IT104</strain>
    </source>
</reference>
<feature type="compositionally biased region" description="Basic and acidic residues" evidence="1">
    <location>
        <begin position="176"/>
        <end position="202"/>
    </location>
</feature>